<dbReference type="InterPro" id="IPR000225">
    <property type="entry name" value="Armadillo"/>
</dbReference>
<gene>
    <name evidence="2" type="ORF">EVA68_08590</name>
</gene>
<dbReference type="Proteomes" id="UP000316199">
    <property type="component" value="Unassembled WGS sequence"/>
</dbReference>
<name>A0A520RWS1_9GAMM</name>
<organism evidence="2 3">
    <name type="scientific">OM182 bacterium</name>
    <dbReference type="NCBI Taxonomy" id="2510334"/>
    <lineage>
        <taxon>Bacteria</taxon>
        <taxon>Pseudomonadati</taxon>
        <taxon>Pseudomonadota</taxon>
        <taxon>Gammaproteobacteria</taxon>
        <taxon>OMG group</taxon>
        <taxon>OM182 clade</taxon>
    </lineage>
</organism>
<dbReference type="InterPro" id="IPR043129">
    <property type="entry name" value="ATPase_NBD"/>
</dbReference>
<accession>A0A520RWS1</accession>
<protein>
    <submittedName>
        <fullName evidence="2">Phosphatase</fullName>
    </submittedName>
</protein>
<comment type="caution">
    <text evidence="2">The sequence shown here is derived from an EMBL/GenBank/DDBJ whole genome shotgun (WGS) entry which is preliminary data.</text>
</comment>
<evidence type="ECO:0000259" key="1">
    <source>
        <dbReference type="Pfam" id="PF02541"/>
    </source>
</evidence>
<dbReference type="InterPro" id="IPR003695">
    <property type="entry name" value="Ppx_GppA_N"/>
</dbReference>
<dbReference type="Gene3D" id="3.30.420.150">
    <property type="entry name" value="Exopolyphosphatase. Domain 2"/>
    <property type="match status" value="1"/>
</dbReference>
<dbReference type="PROSITE" id="PS50176">
    <property type="entry name" value="ARM_REPEAT"/>
    <property type="match status" value="1"/>
</dbReference>
<evidence type="ECO:0000313" key="3">
    <source>
        <dbReference type="Proteomes" id="UP000316199"/>
    </source>
</evidence>
<reference evidence="2 3" key="1">
    <citation type="submission" date="2019-02" db="EMBL/GenBank/DDBJ databases">
        <title>Prokaryotic population dynamics and viral predation in marine succession experiment using metagenomics: the confinement effect.</title>
        <authorList>
            <person name="Haro-Moreno J.M."/>
            <person name="Rodriguez-Valera F."/>
            <person name="Lopez-Perez M."/>
        </authorList>
    </citation>
    <scope>NUCLEOTIDE SEQUENCE [LARGE SCALE GENOMIC DNA]</scope>
    <source>
        <strain evidence="2">MED-G157</strain>
    </source>
</reference>
<evidence type="ECO:0000313" key="2">
    <source>
        <dbReference type="EMBL" id="RZO74692.1"/>
    </source>
</evidence>
<feature type="non-terminal residue" evidence="2">
    <location>
        <position position="1"/>
    </location>
</feature>
<dbReference type="EMBL" id="SHAG01000066">
    <property type="protein sequence ID" value="RZO74692.1"/>
    <property type="molecule type" value="Genomic_DNA"/>
</dbReference>
<feature type="domain" description="Ppx/GppA phosphatase N-terminal" evidence="1">
    <location>
        <begin position="1"/>
        <end position="144"/>
    </location>
</feature>
<dbReference type="AlphaFoldDB" id="A0A520RWS1"/>
<proteinExistence type="predicted"/>
<dbReference type="Pfam" id="PF02541">
    <property type="entry name" value="Ppx-GppA"/>
    <property type="match status" value="1"/>
</dbReference>
<sequence length="168" mass="18801">LFVDIGGGSTEFFIRNDTEINIKSFQLGGVRNMLNKDKKKEWERMREWLQSIAPRKKIIGIGGNIRSLLQILGSKDVKAETLNKNIVALSNLSVAEKVATHGFSPDRADVIDHALEILRVISQELNVELITSTKWGITDSIAVRLFHEIYANKANLTKDKISFPGKIA</sequence>
<dbReference type="SUPFAM" id="SSF53067">
    <property type="entry name" value="Actin-like ATPase domain"/>
    <property type="match status" value="1"/>
</dbReference>